<keyword evidence="2" id="KW-1185">Reference proteome</keyword>
<dbReference type="InterPro" id="IPR010696">
    <property type="entry name" value="DUF1272"/>
</dbReference>
<protein>
    <submittedName>
        <fullName evidence="1">DUF1272 domain-containing protein</fullName>
    </submittedName>
</protein>
<name>A0ABU5ZXQ6_9FLAO</name>
<dbReference type="Pfam" id="PF06906">
    <property type="entry name" value="DUF1272"/>
    <property type="match status" value="1"/>
</dbReference>
<reference evidence="1 2" key="1">
    <citation type="journal article" date="2013" name="Int. J. Syst. Evol. Microbiol.">
        <title>Aquimarina gracilis sp. nov., isolated from the gut microflora of a mussel, Mytilus coruscus, and emended description of Aquimarina spongiae.</title>
        <authorList>
            <person name="Park S.C."/>
            <person name="Choe H.N."/>
            <person name="Baik K.S."/>
            <person name="Seong C.N."/>
        </authorList>
    </citation>
    <scope>NUCLEOTIDE SEQUENCE [LARGE SCALE GENOMIC DNA]</scope>
    <source>
        <strain evidence="1 2">PSC32</strain>
    </source>
</reference>
<sequence>MLEIRPTCENCNKALSNDSDDAMICSFECTFCKDCVDTVLNNVCPNCGGGFEKRPTRPVNCLTGNCVEKYPLGTRVVHKPINKDKFQKIFETFKNIKPNKR</sequence>
<evidence type="ECO:0000313" key="2">
    <source>
        <dbReference type="Proteomes" id="UP001327027"/>
    </source>
</evidence>
<accession>A0ABU5ZXQ6</accession>
<organism evidence="1 2">
    <name type="scientific">Aquimarina gracilis</name>
    <dbReference type="NCBI Taxonomy" id="874422"/>
    <lineage>
        <taxon>Bacteria</taxon>
        <taxon>Pseudomonadati</taxon>
        <taxon>Bacteroidota</taxon>
        <taxon>Flavobacteriia</taxon>
        <taxon>Flavobacteriales</taxon>
        <taxon>Flavobacteriaceae</taxon>
        <taxon>Aquimarina</taxon>
    </lineage>
</organism>
<dbReference type="Proteomes" id="UP001327027">
    <property type="component" value="Unassembled WGS sequence"/>
</dbReference>
<comment type="caution">
    <text evidence="1">The sequence shown here is derived from an EMBL/GenBank/DDBJ whole genome shotgun (WGS) entry which is preliminary data.</text>
</comment>
<dbReference type="RefSeq" id="WP_324180668.1">
    <property type="nucleotide sequence ID" value="NZ_BAABAW010000006.1"/>
</dbReference>
<dbReference type="EMBL" id="JAYKLX010000006">
    <property type="protein sequence ID" value="MEB3346640.1"/>
    <property type="molecule type" value="Genomic_DNA"/>
</dbReference>
<evidence type="ECO:0000313" key="1">
    <source>
        <dbReference type="EMBL" id="MEB3346640.1"/>
    </source>
</evidence>
<gene>
    <name evidence="1" type="ORF">U6A24_14270</name>
</gene>
<proteinExistence type="predicted"/>